<dbReference type="GO" id="GO:0046872">
    <property type="term" value="F:metal ion binding"/>
    <property type="evidence" value="ECO:0007669"/>
    <property type="project" value="UniProtKB-KW"/>
</dbReference>
<keyword evidence="3" id="KW-0408">Iron</keyword>
<keyword evidence="4" id="KW-0411">Iron-sulfur</keyword>
<dbReference type="InterPro" id="IPR015324">
    <property type="entry name" value="Ribosomal_Rsm22-like"/>
</dbReference>
<evidence type="ECO:0000256" key="1">
    <source>
        <dbReference type="ARBA" id="ARBA00022723"/>
    </source>
</evidence>
<gene>
    <name evidence="5" type="ORF">C0V70_12855</name>
</gene>
<dbReference type="GO" id="GO:0008168">
    <property type="term" value="F:methyltransferase activity"/>
    <property type="evidence" value="ECO:0007669"/>
    <property type="project" value="InterPro"/>
</dbReference>
<dbReference type="CDD" id="cd02440">
    <property type="entry name" value="AdoMet_MTases"/>
    <property type="match status" value="1"/>
</dbReference>
<keyword evidence="6" id="KW-1185">Reference proteome</keyword>
<dbReference type="Proteomes" id="UP000235584">
    <property type="component" value="Chromosome"/>
</dbReference>
<dbReference type="InterPro" id="IPR029063">
    <property type="entry name" value="SAM-dependent_MTases_sf"/>
</dbReference>
<dbReference type="GO" id="GO:0051536">
    <property type="term" value="F:iron-sulfur cluster binding"/>
    <property type="evidence" value="ECO:0007669"/>
    <property type="project" value="UniProtKB-KW"/>
</dbReference>
<dbReference type="AlphaFoldDB" id="A0A2K9NW36"/>
<evidence type="ECO:0000313" key="5">
    <source>
        <dbReference type="EMBL" id="AUN98974.1"/>
    </source>
</evidence>
<name>A0A2K9NW36_BACTC</name>
<reference evidence="5 6" key="1">
    <citation type="submission" date="2018-01" db="EMBL/GenBank/DDBJ databases">
        <title>Complete genome sequence of Bacteriovorax stolpii DSM12778.</title>
        <authorList>
            <person name="Tang B."/>
            <person name="Chang J."/>
        </authorList>
    </citation>
    <scope>NUCLEOTIDE SEQUENCE [LARGE SCALE GENOMIC DNA]</scope>
    <source>
        <strain evidence="5 6">DSM 12778</strain>
    </source>
</reference>
<dbReference type="Gene3D" id="3.40.50.150">
    <property type="entry name" value="Vaccinia Virus protein VP39"/>
    <property type="match status" value="1"/>
</dbReference>
<keyword evidence="2" id="KW-0809">Transit peptide</keyword>
<evidence type="ECO:0000313" key="6">
    <source>
        <dbReference type="Proteomes" id="UP000235584"/>
    </source>
</evidence>
<evidence type="ECO:0000256" key="4">
    <source>
        <dbReference type="ARBA" id="ARBA00023014"/>
    </source>
</evidence>
<protein>
    <submittedName>
        <fullName evidence="5">Uncharacterized protein</fullName>
    </submittedName>
</protein>
<dbReference type="KEGG" id="bsto:C0V70_12855"/>
<evidence type="ECO:0000256" key="3">
    <source>
        <dbReference type="ARBA" id="ARBA00023004"/>
    </source>
</evidence>
<accession>A0A2K9NW36</accession>
<keyword evidence="1" id="KW-0479">Metal-binding</keyword>
<organism evidence="5 6">
    <name type="scientific">Bacteriovorax stolpii</name>
    <name type="common">Bdellovibrio stolpii</name>
    <dbReference type="NCBI Taxonomy" id="960"/>
    <lineage>
        <taxon>Bacteria</taxon>
        <taxon>Pseudomonadati</taxon>
        <taxon>Bdellovibrionota</taxon>
        <taxon>Bacteriovoracia</taxon>
        <taxon>Bacteriovoracales</taxon>
        <taxon>Bacteriovoracaceae</taxon>
        <taxon>Bacteriovorax</taxon>
    </lineage>
</organism>
<evidence type="ECO:0000256" key="2">
    <source>
        <dbReference type="ARBA" id="ARBA00022946"/>
    </source>
</evidence>
<dbReference type="EMBL" id="CP025704">
    <property type="protein sequence ID" value="AUN98974.1"/>
    <property type="molecule type" value="Genomic_DNA"/>
</dbReference>
<proteinExistence type="predicted"/>
<dbReference type="GO" id="GO:0006412">
    <property type="term" value="P:translation"/>
    <property type="evidence" value="ECO:0007669"/>
    <property type="project" value="InterPro"/>
</dbReference>
<sequence>MERDNLYSDNIVKGAFGPFFLSIEDIRPHLLNPDLKESDMVHFIKEMSMKFTKKRDQIGDYVLDDDHVSSYAALYLTTNIPKLHFLLSKLSPDVLNDIISRPFVDIGCGPGTFSLGLSLLFEKTPPEVICVDSSRVMLNQAEKMLKGFFSGVNLKTLQRFSEKRADSVLFYGHSINEIGIQKVQDQIMMVDPEYVIFIEPGTSELFTELKKLREALLDSYDVLYPCPSSAACPNDWCHQVLRTSHDLSVERLSQLVSLDRKILPMSAHIYKRKAGIAPSGEATIIRFITETKFSFEYEVCFFEEGQNKNVIVEIQKKQLDKKGEKHFKNLNVGEKITFSVEKVIGEKYRVKLLSF</sequence>
<dbReference type="Pfam" id="PF09243">
    <property type="entry name" value="Rsm22"/>
    <property type="match status" value="1"/>
</dbReference>
<dbReference type="SUPFAM" id="SSF53335">
    <property type="entry name" value="S-adenosyl-L-methionine-dependent methyltransferases"/>
    <property type="match status" value="1"/>
</dbReference>